<gene>
    <name evidence="1" type="ORF">SAMN05421842_10434</name>
</gene>
<name>A0A1I1JHK7_9CLOT</name>
<reference evidence="1 2" key="1">
    <citation type="submission" date="2016-10" db="EMBL/GenBank/DDBJ databases">
        <authorList>
            <person name="de Groot N.N."/>
        </authorList>
    </citation>
    <scope>NUCLEOTIDE SEQUENCE [LARGE SCALE GENOMIC DNA]</scope>
    <source>
        <strain evidence="1 2">DSM 12992</strain>
    </source>
</reference>
<protein>
    <submittedName>
        <fullName evidence="1">Uncharacterized protein</fullName>
    </submittedName>
</protein>
<dbReference type="Proteomes" id="UP000199263">
    <property type="component" value="Unassembled WGS sequence"/>
</dbReference>
<dbReference type="InterPro" id="IPR045751">
    <property type="entry name" value="DUF6179"/>
</dbReference>
<dbReference type="OrthoDB" id="3173587at2"/>
<proteinExistence type="predicted"/>
<dbReference type="AlphaFoldDB" id="A0A1I1JHK7"/>
<accession>A0A1I1JHK7</accession>
<sequence>MSDDKSIEKYKSISKVNFSEDRFLKDILEYSYEEKLLDDKFLKKLSYERVEVLRTQLKYYTKDESSSVMVELAENILQSIDYTIGIYLKSLENIDMIIEGLKTRSLFDMFKDGHDLIKKKILDSKKLLEGIQENKLNVNNYSYNDTIDYGILLFFKEYDDFFSAHETPGSIDYQLCIDNMNYTGVEYIYNYLEILTIENKFCQNFYATEIKELLNGYDKENEVLLINIFELVLINSLGSMICGKSSTNLNINSIDRQQIKNNLRKLSLEELQGELLNYSKICCEILEVKNKTLVDYINKATMKITSLIYESIKLNKLETVFLSFNENKNNEIIEYIDKEKLSNSVFRKLTEKIRECSTIEEKIILIQNNINSLEDLRDMLDAECLFEDEYNKYFRNLSKMEIILLSKYLSDLSLEKEEEKDWHNQLNKVISNLSEEEKADIRVIKERIQLSY</sequence>
<evidence type="ECO:0000313" key="1">
    <source>
        <dbReference type="EMBL" id="SFC47956.1"/>
    </source>
</evidence>
<dbReference type="STRING" id="119641.SAMN05421842_10434"/>
<evidence type="ECO:0000313" key="2">
    <source>
        <dbReference type="Proteomes" id="UP000199263"/>
    </source>
</evidence>
<dbReference type="Pfam" id="PF19677">
    <property type="entry name" value="DUF6179"/>
    <property type="match status" value="1"/>
</dbReference>
<dbReference type="EMBL" id="FOMG01000004">
    <property type="protein sequence ID" value="SFC47956.1"/>
    <property type="molecule type" value="Genomic_DNA"/>
</dbReference>
<organism evidence="1 2">
    <name type="scientific">Clostridium uliginosum</name>
    <dbReference type="NCBI Taxonomy" id="119641"/>
    <lineage>
        <taxon>Bacteria</taxon>
        <taxon>Bacillati</taxon>
        <taxon>Bacillota</taxon>
        <taxon>Clostridia</taxon>
        <taxon>Eubacteriales</taxon>
        <taxon>Clostridiaceae</taxon>
        <taxon>Clostridium</taxon>
    </lineage>
</organism>
<keyword evidence="2" id="KW-1185">Reference proteome</keyword>
<dbReference type="RefSeq" id="WP_090089009.1">
    <property type="nucleotide sequence ID" value="NZ_FOMG01000004.1"/>
</dbReference>